<comment type="similarity">
    <text evidence="6">Belongs to the anti-sigma-factor family.</text>
</comment>
<dbReference type="EC" id="2.7.11.1" evidence="6"/>
<accession>A0A078MCB7</accession>
<dbReference type="SUPFAM" id="SSF55874">
    <property type="entry name" value="ATPase domain of HSP90 chaperone/DNA topoisomerase II/histidine kinase"/>
    <property type="match status" value="1"/>
</dbReference>
<dbReference type="InterPro" id="IPR036890">
    <property type="entry name" value="HATPase_C_sf"/>
</dbReference>
<dbReference type="Pfam" id="PF13581">
    <property type="entry name" value="HATPase_c_2"/>
    <property type="match status" value="1"/>
</dbReference>
<evidence type="ECO:0000256" key="2">
    <source>
        <dbReference type="ARBA" id="ARBA00022679"/>
    </source>
</evidence>
<keyword evidence="3 6" id="KW-0547">Nucleotide-binding</keyword>
<name>A0A078MCB7_9BACL</name>
<dbReference type="InterPro" id="IPR010193">
    <property type="entry name" value="RsbW"/>
</dbReference>
<dbReference type="HOGENOM" id="CLU_090336_11_1_9"/>
<keyword evidence="4 6" id="KW-0418">Kinase</keyword>
<evidence type="ECO:0000256" key="1">
    <source>
        <dbReference type="ARBA" id="ARBA00022527"/>
    </source>
</evidence>
<evidence type="ECO:0000256" key="4">
    <source>
        <dbReference type="ARBA" id="ARBA00022777"/>
    </source>
</evidence>
<keyword evidence="2 6" id="KW-0808">Transferase</keyword>
<dbReference type="GO" id="GO:0005524">
    <property type="term" value="F:ATP binding"/>
    <property type="evidence" value="ECO:0007669"/>
    <property type="project" value="UniProtKB-KW"/>
</dbReference>
<dbReference type="GO" id="GO:0016989">
    <property type="term" value="F:sigma factor antagonist activity"/>
    <property type="evidence" value="ECO:0007669"/>
    <property type="project" value="InterPro"/>
</dbReference>
<dbReference type="NCBIfam" id="NF003144">
    <property type="entry name" value="PRK04069.1"/>
    <property type="match status" value="1"/>
</dbReference>
<dbReference type="HAMAP" id="MF_00638">
    <property type="entry name" value="Anti_sigma_B"/>
    <property type="match status" value="1"/>
</dbReference>
<dbReference type="PANTHER" id="PTHR35526:SF9">
    <property type="entry name" value="SERINE-PROTEIN KINASE RSBW"/>
    <property type="match status" value="1"/>
</dbReference>
<dbReference type="PATRIC" id="fig|1461583.4.peg.1638"/>
<evidence type="ECO:0000256" key="5">
    <source>
        <dbReference type="ARBA" id="ARBA00022840"/>
    </source>
</evidence>
<evidence type="ECO:0000256" key="3">
    <source>
        <dbReference type="ARBA" id="ARBA00022741"/>
    </source>
</evidence>
<feature type="domain" description="Histidine kinase/HSP90-like ATPase" evidence="7">
    <location>
        <begin position="12"/>
        <end position="140"/>
    </location>
</feature>
<dbReference type="CDD" id="cd16936">
    <property type="entry name" value="HATPase_RsbW-like"/>
    <property type="match status" value="1"/>
</dbReference>
<evidence type="ECO:0000313" key="8">
    <source>
        <dbReference type="EMBL" id="CEA03839.1"/>
    </source>
</evidence>
<sequence>MKKQFDYVEMKFPAKSQYVSVVRLAVSSLASRIGFSYDDIEDLKIAISEAVTNVVHHAYEGAGEMVIGCALYDDKIELMISDYGSSFEYEKVKATVGPYHNEQSIENLREGGLGLYLMDALMDEVLLANNDSGVTVFMTKYVAREQVDEVAEKVTTQ</sequence>
<gene>
    <name evidence="6 8" type="primary">rsbW</name>
    <name evidence="8" type="ORF">BN1050_01710</name>
</gene>
<dbReference type="GO" id="GO:0004674">
    <property type="term" value="F:protein serine/threonine kinase activity"/>
    <property type="evidence" value="ECO:0007669"/>
    <property type="project" value="UniProtKB-KW"/>
</dbReference>
<dbReference type="Gene3D" id="3.30.565.10">
    <property type="entry name" value="Histidine kinase-like ATPase, C-terminal domain"/>
    <property type="match status" value="1"/>
</dbReference>
<protein>
    <recommendedName>
        <fullName evidence="6">Serine-protein kinase RsbW</fullName>
        <ecNumber evidence="6">2.7.11.1</ecNumber>
    </recommendedName>
    <alternativeName>
        <fullName evidence="6">Anti-sigma-B factor</fullName>
    </alternativeName>
    <alternativeName>
        <fullName evidence="6">Sigma-B negative effector RsbW</fullName>
    </alternativeName>
</protein>
<dbReference type="InterPro" id="IPR050267">
    <property type="entry name" value="Anti-sigma-factor_SerPK"/>
</dbReference>
<organism evidence="8">
    <name type="scientific">Metalysinibacillus saudimassiliensis</name>
    <dbReference type="NCBI Taxonomy" id="1461583"/>
    <lineage>
        <taxon>Bacteria</taxon>
        <taxon>Bacillati</taxon>
        <taxon>Bacillota</taxon>
        <taxon>Bacilli</taxon>
        <taxon>Bacillales</taxon>
        <taxon>Caryophanaceae</taxon>
        <taxon>Metalysinibacillus</taxon>
    </lineage>
</organism>
<dbReference type="PANTHER" id="PTHR35526">
    <property type="entry name" value="ANTI-SIGMA-F FACTOR RSBW-RELATED"/>
    <property type="match status" value="1"/>
</dbReference>
<reference evidence="8" key="1">
    <citation type="submission" date="2014-07" db="EMBL/GenBank/DDBJ databases">
        <authorList>
            <person name="Urmite Genomes Urmite Genomes"/>
        </authorList>
    </citation>
    <scope>NUCLEOTIDE SEQUENCE</scope>
    <source>
        <strain evidence="8">13S34_air</strain>
    </source>
</reference>
<comment type="catalytic activity">
    <reaction evidence="6">
        <text>L-threonyl-[protein] + ATP = O-phospho-L-threonyl-[protein] + ADP + H(+)</text>
        <dbReference type="Rhea" id="RHEA:46608"/>
        <dbReference type="Rhea" id="RHEA-COMP:11060"/>
        <dbReference type="Rhea" id="RHEA-COMP:11605"/>
        <dbReference type="ChEBI" id="CHEBI:15378"/>
        <dbReference type="ChEBI" id="CHEBI:30013"/>
        <dbReference type="ChEBI" id="CHEBI:30616"/>
        <dbReference type="ChEBI" id="CHEBI:61977"/>
        <dbReference type="ChEBI" id="CHEBI:456216"/>
        <dbReference type="EC" id="2.7.11.1"/>
    </reaction>
</comment>
<dbReference type="NCBIfam" id="TIGR01924">
    <property type="entry name" value="rsbW_low_gc"/>
    <property type="match status" value="1"/>
</dbReference>
<keyword evidence="5 6" id="KW-0067">ATP-binding</keyword>
<dbReference type="GO" id="GO:0106310">
    <property type="term" value="F:protein serine kinase activity"/>
    <property type="evidence" value="ECO:0007669"/>
    <property type="project" value="RHEA"/>
</dbReference>
<comment type="catalytic activity">
    <reaction evidence="6">
        <text>L-seryl-[protein] + ATP = O-phospho-L-seryl-[protein] + ADP + H(+)</text>
        <dbReference type="Rhea" id="RHEA:17989"/>
        <dbReference type="Rhea" id="RHEA-COMP:9863"/>
        <dbReference type="Rhea" id="RHEA-COMP:11604"/>
        <dbReference type="ChEBI" id="CHEBI:15378"/>
        <dbReference type="ChEBI" id="CHEBI:29999"/>
        <dbReference type="ChEBI" id="CHEBI:30616"/>
        <dbReference type="ChEBI" id="CHEBI:83421"/>
        <dbReference type="ChEBI" id="CHEBI:456216"/>
        <dbReference type="EC" id="2.7.11.1"/>
    </reaction>
</comment>
<evidence type="ECO:0000259" key="7">
    <source>
        <dbReference type="Pfam" id="PF13581"/>
    </source>
</evidence>
<keyword evidence="1 6" id="KW-0723">Serine/threonine-protein kinase</keyword>
<dbReference type="AlphaFoldDB" id="A0A078MCB7"/>
<comment type="function">
    <text evidence="6">Negative regulator of sigma-B activity. Phosphorylates and inactivates its specific antagonist protein, RsbV. Upon phosphorylation of RsbV, RsbW is released and binds to sigma-B, thereby blocking its ability to form an RNA polymerase holoenzyme (E-sigma-B).</text>
</comment>
<dbReference type="EMBL" id="LN483075">
    <property type="protein sequence ID" value="CEA03839.1"/>
    <property type="molecule type" value="Genomic_DNA"/>
</dbReference>
<evidence type="ECO:0000256" key="6">
    <source>
        <dbReference type="HAMAP-Rule" id="MF_00638"/>
    </source>
</evidence>
<proteinExistence type="inferred from homology"/>
<dbReference type="InterPro" id="IPR003594">
    <property type="entry name" value="HATPase_dom"/>
</dbReference>